<evidence type="ECO:0000313" key="6">
    <source>
        <dbReference type="Proteomes" id="UP000198995"/>
    </source>
</evidence>
<dbReference type="PANTHER" id="PTHR43176">
    <property type="entry name" value="3-HYDROXYISOBUTYRYL-COA HYDROLASE-RELATED"/>
    <property type="match status" value="1"/>
</dbReference>
<dbReference type="EC" id="3.1.2.4" evidence="2"/>
<gene>
    <name evidence="5" type="ORF">SAMN04489866_1027</name>
</gene>
<dbReference type="STRING" id="2741.SAMN04489866_1027"/>
<evidence type="ECO:0000256" key="3">
    <source>
        <dbReference type="ARBA" id="ARBA00022801"/>
    </source>
</evidence>
<dbReference type="Proteomes" id="UP000198995">
    <property type="component" value="Unassembled WGS sequence"/>
</dbReference>
<dbReference type="AlphaFoldDB" id="A0A1G6SZJ5"/>
<evidence type="ECO:0000259" key="4">
    <source>
        <dbReference type="Pfam" id="PF16113"/>
    </source>
</evidence>
<dbReference type="Gene3D" id="3.90.226.10">
    <property type="entry name" value="2-enoyl-CoA Hydratase, Chain A, domain 1"/>
    <property type="match status" value="1"/>
</dbReference>
<keyword evidence="3" id="KW-0378">Hydrolase</keyword>
<evidence type="ECO:0000256" key="1">
    <source>
        <dbReference type="ARBA" id="ARBA00001709"/>
    </source>
</evidence>
<dbReference type="Pfam" id="PF16113">
    <property type="entry name" value="ECH_2"/>
    <property type="match status" value="1"/>
</dbReference>
<dbReference type="RefSeq" id="WP_091791039.1">
    <property type="nucleotide sequence ID" value="NZ_FNAF01000002.1"/>
</dbReference>
<keyword evidence="6" id="KW-1185">Reference proteome</keyword>
<feature type="domain" description="Enoyl-CoA hydratase/isomerase" evidence="4">
    <location>
        <begin position="9"/>
        <end position="331"/>
    </location>
</feature>
<evidence type="ECO:0000313" key="5">
    <source>
        <dbReference type="EMBL" id="SDD22218.1"/>
    </source>
</evidence>
<dbReference type="SUPFAM" id="SSF52096">
    <property type="entry name" value="ClpP/crotonase"/>
    <property type="match status" value="1"/>
</dbReference>
<protein>
    <recommendedName>
        <fullName evidence="2">3-hydroxyisobutyryl-CoA hydrolase</fullName>
        <ecNumber evidence="2">3.1.2.4</ecNumber>
    </recommendedName>
</protein>
<comment type="catalytic activity">
    <reaction evidence="1">
        <text>3-hydroxy-2-methylpropanoyl-CoA + H2O = 3-hydroxy-2-methylpropanoate + CoA + H(+)</text>
        <dbReference type="Rhea" id="RHEA:20888"/>
        <dbReference type="ChEBI" id="CHEBI:11805"/>
        <dbReference type="ChEBI" id="CHEBI:15377"/>
        <dbReference type="ChEBI" id="CHEBI:15378"/>
        <dbReference type="ChEBI" id="CHEBI:57287"/>
        <dbReference type="ChEBI" id="CHEBI:57340"/>
        <dbReference type="EC" id="3.1.2.4"/>
    </reaction>
</comment>
<name>A0A1G6SZJ5_PEPNI</name>
<dbReference type="InterPro" id="IPR032259">
    <property type="entry name" value="HIBYL-CoA-H"/>
</dbReference>
<organism evidence="5 6">
    <name type="scientific">Peptococcus niger</name>
    <dbReference type="NCBI Taxonomy" id="2741"/>
    <lineage>
        <taxon>Bacteria</taxon>
        <taxon>Bacillati</taxon>
        <taxon>Bacillota</taxon>
        <taxon>Clostridia</taxon>
        <taxon>Eubacteriales</taxon>
        <taxon>Peptococcaceae</taxon>
        <taxon>Peptococcus</taxon>
    </lineage>
</organism>
<dbReference type="GO" id="GO:0003860">
    <property type="term" value="F:3-hydroxyisobutyryl-CoA hydrolase activity"/>
    <property type="evidence" value="ECO:0007669"/>
    <property type="project" value="UniProtKB-EC"/>
</dbReference>
<dbReference type="GO" id="GO:0006574">
    <property type="term" value="P:L-valine catabolic process"/>
    <property type="evidence" value="ECO:0007669"/>
    <property type="project" value="TreeGrafter"/>
</dbReference>
<dbReference type="InterPro" id="IPR045004">
    <property type="entry name" value="ECH_dom"/>
</dbReference>
<dbReference type="PANTHER" id="PTHR43176:SF3">
    <property type="entry name" value="3-HYDROXYISOBUTYRYL-COA HYDROLASE, MITOCHONDRIAL"/>
    <property type="match status" value="1"/>
</dbReference>
<dbReference type="InterPro" id="IPR029045">
    <property type="entry name" value="ClpP/crotonase-like_dom_sf"/>
</dbReference>
<sequence>MITERQKGVGIIRLNRPEKLNALTLDDIHQMSAVLEEWVADEAISWVLLEGEGRAFCAGGDVVALYRYSMETGQFPVPFFRDEFALDRQVHHFPKPVVSLYKGVTMGGGVGLTVNADLRITDETLVWAMPETRLGFMPDVAMGWYLSRLPQADGLYLSLLGGQLDWQDALYYGFADLGIQSQDRAAVRSALLAVEADGLDYDGLVEQLQAAVAPYRQVPGVGPYRREIAPQTARYFEADHLGVLMEGLQASHEPFATQALAGLLSRSPLAVAMTFLKYFYGKNWTRDETFAVDLHLLAHLWDKEEPLKAIRATMVDKNYRPSYWRTSFGDLDWPGLHEFFSAMPVEG</sequence>
<reference evidence="5 6" key="1">
    <citation type="submission" date="2016-10" db="EMBL/GenBank/DDBJ databases">
        <authorList>
            <person name="de Groot N.N."/>
        </authorList>
    </citation>
    <scope>NUCLEOTIDE SEQUENCE [LARGE SCALE GENOMIC DNA]</scope>
    <source>
        <strain evidence="5 6">DSM 20475</strain>
    </source>
</reference>
<dbReference type="EMBL" id="FNAF01000002">
    <property type="protein sequence ID" value="SDD22218.1"/>
    <property type="molecule type" value="Genomic_DNA"/>
</dbReference>
<proteinExistence type="predicted"/>
<dbReference type="CDD" id="cd06558">
    <property type="entry name" value="crotonase-like"/>
    <property type="match status" value="1"/>
</dbReference>
<evidence type="ECO:0000256" key="2">
    <source>
        <dbReference type="ARBA" id="ARBA00011915"/>
    </source>
</evidence>
<dbReference type="OrthoDB" id="9775794at2"/>
<accession>A0A1G6SZJ5</accession>